<dbReference type="EMBL" id="JAFBDR010000034">
    <property type="protein sequence ID" value="MBM7573474.1"/>
    <property type="molecule type" value="Genomic_DNA"/>
</dbReference>
<sequence length="49" mass="5590">MLGIGIKAIHMGFKQSFQRKKIGREKGEEIWIGLIRMKNGDSLMSWIVG</sequence>
<comment type="caution">
    <text evidence="1">The sequence shown here is derived from an EMBL/GenBank/DDBJ whole genome shotgun (WGS) entry which is preliminary data.</text>
</comment>
<evidence type="ECO:0008006" key="3">
    <source>
        <dbReference type="Google" id="ProtNLM"/>
    </source>
</evidence>
<proteinExistence type="predicted"/>
<organism evidence="1 2">
    <name type="scientific">Aquibacillus albus</name>
    <dbReference type="NCBI Taxonomy" id="1168171"/>
    <lineage>
        <taxon>Bacteria</taxon>
        <taxon>Bacillati</taxon>
        <taxon>Bacillota</taxon>
        <taxon>Bacilli</taxon>
        <taxon>Bacillales</taxon>
        <taxon>Bacillaceae</taxon>
        <taxon>Aquibacillus</taxon>
    </lineage>
</organism>
<dbReference type="Proteomes" id="UP001296943">
    <property type="component" value="Unassembled WGS sequence"/>
</dbReference>
<name>A0ABS2N5P3_9BACI</name>
<evidence type="ECO:0000313" key="2">
    <source>
        <dbReference type="Proteomes" id="UP001296943"/>
    </source>
</evidence>
<evidence type="ECO:0000313" key="1">
    <source>
        <dbReference type="EMBL" id="MBM7573474.1"/>
    </source>
</evidence>
<reference evidence="1 2" key="1">
    <citation type="submission" date="2021-01" db="EMBL/GenBank/DDBJ databases">
        <title>Genomic Encyclopedia of Type Strains, Phase IV (KMG-IV): sequencing the most valuable type-strain genomes for metagenomic binning, comparative biology and taxonomic classification.</title>
        <authorList>
            <person name="Goeker M."/>
        </authorList>
    </citation>
    <scope>NUCLEOTIDE SEQUENCE [LARGE SCALE GENOMIC DNA]</scope>
    <source>
        <strain evidence="1 2">DSM 23711</strain>
    </source>
</reference>
<protein>
    <recommendedName>
        <fullName evidence="3">Transposase</fullName>
    </recommendedName>
</protein>
<keyword evidence="2" id="KW-1185">Reference proteome</keyword>
<accession>A0ABS2N5P3</accession>
<gene>
    <name evidence="1" type="ORF">JOC48_004038</name>
</gene>